<evidence type="ECO:0000313" key="2">
    <source>
        <dbReference type="EMBL" id="CAB4834826.1"/>
    </source>
</evidence>
<dbReference type="AlphaFoldDB" id="A0A6J7APF2"/>
<protein>
    <submittedName>
        <fullName evidence="2">Unannotated protein</fullName>
    </submittedName>
</protein>
<keyword evidence="1" id="KW-0812">Transmembrane</keyword>
<evidence type="ECO:0000256" key="1">
    <source>
        <dbReference type="SAM" id="Phobius"/>
    </source>
</evidence>
<keyword evidence="1" id="KW-0472">Membrane</keyword>
<organism evidence="2">
    <name type="scientific">freshwater metagenome</name>
    <dbReference type="NCBI Taxonomy" id="449393"/>
    <lineage>
        <taxon>unclassified sequences</taxon>
        <taxon>metagenomes</taxon>
        <taxon>ecological metagenomes</taxon>
    </lineage>
</organism>
<accession>A0A6J7APF2</accession>
<feature type="transmembrane region" description="Helical" evidence="1">
    <location>
        <begin position="12"/>
        <end position="32"/>
    </location>
</feature>
<feature type="transmembrane region" description="Helical" evidence="1">
    <location>
        <begin position="70"/>
        <end position="89"/>
    </location>
</feature>
<name>A0A6J7APF2_9ZZZZ</name>
<proteinExistence type="predicted"/>
<reference evidence="2" key="1">
    <citation type="submission" date="2020-05" db="EMBL/GenBank/DDBJ databases">
        <authorList>
            <person name="Chiriac C."/>
            <person name="Salcher M."/>
            <person name="Ghai R."/>
            <person name="Kavagutti S V."/>
        </authorList>
    </citation>
    <scope>NUCLEOTIDE SEQUENCE</scope>
</reference>
<dbReference type="EMBL" id="CAFABK010000105">
    <property type="protein sequence ID" value="CAB4834826.1"/>
    <property type="molecule type" value="Genomic_DNA"/>
</dbReference>
<gene>
    <name evidence="2" type="ORF">UFOPK3204_01596</name>
</gene>
<sequence length="222" mass="23761">MGLALSWALQKLRSNFTGFVALAAVVAVIQVAQQLAVQPLNSILVDCLNPQSPGQINACSVAISNGAVSGVSLLVVFTILAFLATIGVYRAGIRATQGQPPSFAEMFTTENLGKYLLFTLAYIGLSLLGFIACIVPGFLVLFFLQLGPFYVLDKGYGVRQAIKASARAMSRNLGPGLVMTLLSTLVLIIGGMFYGILTLVTLPFSTLFMAHMYRQFNGEVVR</sequence>
<feature type="transmembrane region" description="Helical" evidence="1">
    <location>
        <begin position="177"/>
        <end position="204"/>
    </location>
</feature>
<feature type="transmembrane region" description="Helical" evidence="1">
    <location>
        <begin position="115"/>
        <end position="144"/>
    </location>
</feature>
<keyword evidence="1" id="KW-1133">Transmembrane helix</keyword>